<keyword evidence="2" id="KW-0812">Transmembrane</keyword>
<evidence type="ECO:0000313" key="4">
    <source>
        <dbReference type="Proteomes" id="UP000295388"/>
    </source>
</evidence>
<dbReference type="RefSeq" id="WP_133800670.1">
    <property type="nucleotide sequence ID" value="NZ_SNWQ01000006.1"/>
</dbReference>
<feature type="transmembrane region" description="Helical" evidence="2">
    <location>
        <begin position="50"/>
        <end position="70"/>
    </location>
</feature>
<dbReference type="AlphaFoldDB" id="A0A4R6KK70"/>
<comment type="caution">
    <text evidence="3">The sequence shown here is derived from an EMBL/GenBank/DDBJ whole genome shotgun (WGS) entry which is preliminary data.</text>
</comment>
<evidence type="ECO:0000313" key="3">
    <source>
        <dbReference type="EMBL" id="TDO49294.1"/>
    </source>
</evidence>
<feature type="region of interest" description="Disordered" evidence="1">
    <location>
        <begin position="76"/>
        <end position="119"/>
    </location>
</feature>
<keyword evidence="2" id="KW-1133">Transmembrane helix</keyword>
<evidence type="ECO:0000256" key="2">
    <source>
        <dbReference type="SAM" id="Phobius"/>
    </source>
</evidence>
<proteinExistence type="predicted"/>
<organism evidence="3 4">
    <name type="scientific">Kribbella caucasensis</name>
    <dbReference type="NCBI Taxonomy" id="2512215"/>
    <lineage>
        <taxon>Bacteria</taxon>
        <taxon>Bacillati</taxon>
        <taxon>Actinomycetota</taxon>
        <taxon>Actinomycetes</taxon>
        <taxon>Propionibacteriales</taxon>
        <taxon>Kribbellaceae</taxon>
        <taxon>Kribbella</taxon>
    </lineage>
</organism>
<keyword evidence="2" id="KW-0472">Membrane</keyword>
<dbReference type="OrthoDB" id="3824986at2"/>
<sequence length="253" mass="26828">MPDSENGPEHELGPKFADAFQTKADGVRALQARGMANEARRRVRKRRHNLIAAAAAVLVVGGIGGVWTAVGGPSPVATSADNSSAGAGSGEEKAQAPQTDGTTCADRDPGISTQNYTQPPAVRGLDLESPVYGLLACRYRLVSGGTALLGSHFFSAAEAQQVVDSIKILPERNPALPVFKCAPEQARPQELIVLLFDTAQGQREVWVQYDGCADAGFFTGSRTYGLYAAPLKLFMIGNLRPTSGTYLDHLTGW</sequence>
<gene>
    <name evidence="3" type="ORF">EV643_106263</name>
</gene>
<dbReference type="Proteomes" id="UP000295388">
    <property type="component" value="Unassembled WGS sequence"/>
</dbReference>
<dbReference type="EMBL" id="SNWQ01000006">
    <property type="protein sequence ID" value="TDO49294.1"/>
    <property type="molecule type" value="Genomic_DNA"/>
</dbReference>
<accession>A0A4R6KK70</accession>
<reference evidence="3 4" key="1">
    <citation type="submission" date="2019-03" db="EMBL/GenBank/DDBJ databases">
        <title>Genomic Encyclopedia of Type Strains, Phase III (KMG-III): the genomes of soil and plant-associated and newly described type strains.</title>
        <authorList>
            <person name="Whitman W."/>
        </authorList>
    </citation>
    <scope>NUCLEOTIDE SEQUENCE [LARGE SCALE GENOMIC DNA]</scope>
    <source>
        <strain evidence="3 4">VKM Ac-2527</strain>
    </source>
</reference>
<feature type="compositionally biased region" description="Low complexity" evidence="1">
    <location>
        <begin position="76"/>
        <end position="86"/>
    </location>
</feature>
<evidence type="ECO:0000256" key="1">
    <source>
        <dbReference type="SAM" id="MobiDB-lite"/>
    </source>
</evidence>
<keyword evidence="4" id="KW-1185">Reference proteome</keyword>
<protein>
    <submittedName>
        <fullName evidence="3">Uncharacterized protein</fullName>
    </submittedName>
</protein>
<name>A0A4R6KK70_9ACTN</name>